<dbReference type="Gene3D" id="1.20.1070.10">
    <property type="entry name" value="Rhodopsin 7-helix transmembrane proteins"/>
    <property type="match status" value="1"/>
</dbReference>
<evidence type="ECO:0000256" key="9">
    <source>
        <dbReference type="ARBA" id="ARBA00023224"/>
    </source>
</evidence>
<dbReference type="Proteomes" id="UP001249851">
    <property type="component" value="Unassembled WGS sequence"/>
</dbReference>
<evidence type="ECO:0000256" key="3">
    <source>
        <dbReference type="ARBA" id="ARBA00022692"/>
    </source>
</evidence>
<feature type="transmembrane region" description="Helical" evidence="10">
    <location>
        <begin position="92"/>
        <end position="112"/>
    </location>
</feature>
<dbReference type="InterPro" id="IPR000276">
    <property type="entry name" value="GPCR_Rhodpsn"/>
</dbReference>
<keyword evidence="7 12" id="KW-0675">Receptor</keyword>
<reference evidence="12" key="1">
    <citation type="journal article" date="2023" name="G3 (Bethesda)">
        <title>Whole genome assembly and annotation of the endangered Caribbean coral Acropora cervicornis.</title>
        <authorList>
            <person name="Selwyn J.D."/>
            <person name="Vollmer S.V."/>
        </authorList>
    </citation>
    <scope>NUCLEOTIDE SEQUENCE</scope>
    <source>
        <strain evidence="12">K2</strain>
    </source>
</reference>
<evidence type="ECO:0000313" key="13">
    <source>
        <dbReference type="Proteomes" id="UP001249851"/>
    </source>
</evidence>
<keyword evidence="8" id="KW-0325">Glycoprotein</keyword>
<evidence type="ECO:0000313" key="12">
    <source>
        <dbReference type="EMBL" id="KAK2559862.1"/>
    </source>
</evidence>
<organism evidence="12 13">
    <name type="scientific">Acropora cervicornis</name>
    <name type="common">Staghorn coral</name>
    <dbReference type="NCBI Taxonomy" id="6130"/>
    <lineage>
        <taxon>Eukaryota</taxon>
        <taxon>Metazoa</taxon>
        <taxon>Cnidaria</taxon>
        <taxon>Anthozoa</taxon>
        <taxon>Hexacorallia</taxon>
        <taxon>Scleractinia</taxon>
        <taxon>Astrocoeniina</taxon>
        <taxon>Acroporidae</taxon>
        <taxon>Acropora</taxon>
    </lineage>
</organism>
<keyword evidence="6 10" id="KW-0472">Membrane</keyword>
<dbReference type="PRINTS" id="PR00237">
    <property type="entry name" value="GPCRRHODOPSN"/>
</dbReference>
<evidence type="ECO:0000256" key="10">
    <source>
        <dbReference type="SAM" id="Phobius"/>
    </source>
</evidence>
<feature type="domain" description="G-protein coupled receptors family 1 profile" evidence="11">
    <location>
        <begin position="45"/>
        <end position="290"/>
    </location>
</feature>
<feature type="transmembrane region" description="Helical" evidence="10">
    <location>
        <begin position="166"/>
        <end position="187"/>
    </location>
</feature>
<gene>
    <name evidence="12" type="ORF">P5673_017424</name>
</gene>
<dbReference type="SUPFAM" id="SSF81321">
    <property type="entry name" value="Family A G protein-coupled receptor-like"/>
    <property type="match status" value="1"/>
</dbReference>
<feature type="transmembrane region" description="Helical" evidence="10">
    <location>
        <begin position="32"/>
        <end position="54"/>
    </location>
</feature>
<evidence type="ECO:0000256" key="8">
    <source>
        <dbReference type="ARBA" id="ARBA00023180"/>
    </source>
</evidence>
<dbReference type="GO" id="GO:0005886">
    <property type="term" value="C:plasma membrane"/>
    <property type="evidence" value="ECO:0007669"/>
    <property type="project" value="UniProtKB-SubCell"/>
</dbReference>
<dbReference type="PROSITE" id="PS50262">
    <property type="entry name" value="G_PROTEIN_RECEP_F1_2"/>
    <property type="match status" value="1"/>
</dbReference>
<evidence type="ECO:0000256" key="1">
    <source>
        <dbReference type="ARBA" id="ARBA00004651"/>
    </source>
</evidence>
<comment type="caution">
    <text evidence="12">The sequence shown here is derived from an EMBL/GenBank/DDBJ whole genome shotgun (WGS) entry which is preliminary data.</text>
</comment>
<dbReference type="InterPro" id="IPR017452">
    <property type="entry name" value="GPCR_Rhodpsn_7TM"/>
</dbReference>
<evidence type="ECO:0000259" key="11">
    <source>
        <dbReference type="PROSITE" id="PS50262"/>
    </source>
</evidence>
<keyword evidence="2" id="KW-1003">Cell membrane</keyword>
<evidence type="ECO:0000256" key="5">
    <source>
        <dbReference type="ARBA" id="ARBA00023040"/>
    </source>
</evidence>
<dbReference type="GO" id="GO:0004930">
    <property type="term" value="F:G protein-coupled receptor activity"/>
    <property type="evidence" value="ECO:0007669"/>
    <property type="project" value="UniProtKB-KW"/>
</dbReference>
<keyword evidence="9" id="KW-0807">Transducer</keyword>
<name>A0AAD9V3K3_ACRCE</name>
<dbReference type="EMBL" id="JARQWQ010000038">
    <property type="protein sequence ID" value="KAK2559862.1"/>
    <property type="molecule type" value="Genomic_DNA"/>
</dbReference>
<keyword evidence="3 10" id="KW-0812">Transmembrane</keyword>
<evidence type="ECO:0000256" key="7">
    <source>
        <dbReference type="ARBA" id="ARBA00023170"/>
    </source>
</evidence>
<accession>A0AAD9V3K3</accession>
<protein>
    <submittedName>
        <fullName evidence="12">D(5)-like dopamine receptor</fullName>
    </submittedName>
</protein>
<dbReference type="Pfam" id="PF00001">
    <property type="entry name" value="7tm_1"/>
    <property type="match status" value="1"/>
</dbReference>
<keyword evidence="5" id="KW-0297">G-protein coupled receptor</keyword>
<proteinExistence type="predicted"/>
<keyword evidence="13" id="KW-1185">Reference proteome</keyword>
<dbReference type="PANTHER" id="PTHR24246:SF27">
    <property type="entry name" value="ADENOSINE RECEPTOR, ISOFORM A"/>
    <property type="match status" value="1"/>
</dbReference>
<evidence type="ECO:0000256" key="4">
    <source>
        <dbReference type="ARBA" id="ARBA00022989"/>
    </source>
</evidence>
<evidence type="ECO:0000256" key="6">
    <source>
        <dbReference type="ARBA" id="ARBA00023136"/>
    </source>
</evidence>
<feature type="transmembrane region" description="Helical" evidence="10">
    <location>
        <begin position="132"/>
        <end position="154"/>
    </location>
</feature>
<sequence length="334" mass="38072">MENHSVRNMTKNAQVSRQKFEENTGQLDHTPAISLTVIGCAVVISNALVCILFFRYRTLRTIANTFIVSLAISDLMVATVFLPTYLAKLTVTPYVIAYILFAYLFNFCGITWDRFQAVINPLTYRSRVTRAIVYKILALVWTMPLVLSIIPIFWEYREGIKISADSIYQGFLVTIVMICTILICWAYSRIFRETRRQVKMMIAMSETSFRIEMDNGREKVGPASRTNISTEVKVAKVFALVGGTFGVCWLPLIIINVFGVFGFPELIPEAFLQVSLYSLVGNALADPLIYSFYKSDYRRAFLKFFRSSRNEGQNSLSSARANYDIYNEDSQFTS</sequence>
<feature type="transmembrane region" description="Helical" evidence="10">
    <location>
        <begin position="66"/>
        <end position="86"/>
    </location>
</feature>
<feature type="transmembrane region" description="Helical" evidence="10">
    <location>
        <begin position="237"/>
        <end position="258"/>
    </location>
</feature>
<keyword evidence="4 10" id="KW-1133">Transmembrane helix</keyword>
<feature type="transmembrane region" description="Helical" evidence="10">
    <location>
        <begin position="270"/>
        <end position="293"/>
    </location>
</feature>
<evidence type="ECO:0000256" key="2">
    <source>
        <dbReference type="ARBA" id="ARBA00022475"/>
    </source>
</evidence>
<dbReference type="AlphaFoldDB" id="A0AAD9V3K3"/>
<comment type="subcellular location">
    <subcellularLocation>
        <location evidence="1">Cell membrane</location>
        <topology evidence="1">Multi-pass membrane protein</topology>
    </subcellularLocation>
</comment>
<reference evidence="12" key="2">
    <citation type="journal article" date="2023" name="Science">
        <title>Genomic signatures of disease resistance in endangered staghorn corals.</title>
        <authorList>
            <person name="Vollmer S.V."/>
            <person name="Selwyn J.D."/>
            <person name="Despard B.A."/>
            <person name="Roesel C.L."/>
        </authorList>
    </citation>
    <scope>NUCLEOTIDE SEQUENCE</scope>
    <source>
        <strain evidence="12">K2</strain>
    </source>
</reference>
<dbReference type="PANTHER" id="PTHR24246">
    <property type="entry name" value="OLFACTORY RECEPTOR AND ADENOSINE RECEPTOR"/>
    <property type="match status" value="1"/>
</dbReference>